<dbReference type="PANTHER" id="PTHR13817:SF73">
    <property type="entry name" value="FIBRONECTIN TYPE-III DOMAIN-CONTAINING PROTEIN"/>
    <property type="match status" value="1"/>
</dbReference>
<reference evidence="8" key="1">
    <citation type="journal article" date="2010" name="Nature">
        <title>The Amphimedon queenslandica genome and the evolution of animal complexity.</title>
        <authorList>
            <person name="Srivastava M."/>
            <person name="Simakov O."/>
            <person name="Chapman J."/>
            <person name="Fahey B."/>
            <person name="Gauthier M.E."/>
            <person name="Mitros T."/>
            <person name="Richards G.S."/>
            <person name="Conaco C."/>
            <person name="Dacre M."/>
            <person name="Hellsten U."/>
            <person name="Larroux C."/>
            <person name="Putnam N.H."/>
            <person name="Stanke M."/>
            <person name="Adamska M."/>
            <person name="Darling A."/>
            <person name="Degnan S.M."/>
            <person name="Oakley T.H."/>
            <person name="Plachetzki D.C."/>
            <person name="Zhai Y."/>
            <person name="Adamski M."/>
            <person name="Calcino A."/>
            <person name="Cummins S.F."/>
            <person name="Goodstein D.M."/>
            <person name="Harris C."/>
            <person name="Jackson D.J."/>
            <person name="Leys S.P."/>
            <person name="Shu S."/>
            <person name="Woodcroft B.J."/>
            <person name="Vervoort M."/>
            <person name="Kosik K.S."/>
            <person name="Manning G."/>
            <person name="Degnan B.M."/>
            <person name="Rokhsar D.S."/>
        </authorList>
    </citation>
    <scope>NUCLEOTIDE SEQUENCE [LARGE SCALE GENOMIC DNA]</scope>
</reference>
<dbReference type="AlphaFoldDB" id="A0A1X7UU71"/>
<evidence type="ECO:0000313" key="7">
    <source>
        <dbReference type="EnsemblMetazoa" id="Aqu2.1.31216_001"/>
    </source>
</evidence>
<feature type="domain" description="Ig-like" evidence="5">
    <location>
        <begin position="300"/>
        <end position="386"/>
    </location>
</feature>
<dbReference type="OrthoDB" id="9446970at2759"/>
<dbReference type="PROSITE" id="PS50853">
    <property type="entry name" value="FN3"/>
    <property type="match status" value="3"/>
</dbReference>
<evidence type="ECO:0000256" key="3">
    <source>
        <dbReference type="SAM" id="Phobius"/>
    </source>
</evidence>
<dbReference type="InterPro" id="IPR050964">
    <property type="entry name" value="Striated_Muscle_Regulatory"/>
</dbReference>
<evidence type="ECO:0000313" key="8">
    <source>
        <dbReference type="Proteomes" id="UP000007879"/>
    </source>
</evidence>
<dbReference type="SMART" id="SM00408">
    <property type="entry name" value="IGc2"/>
    <property type="match status" value="3"/>
</dbReference>
<evidence type="ECO:0000256" key="1">
    <source>
        <dbReference type="ARBA" id="ARBA00022737"/>
    </source>
</evidence>
<dbReference type="Pfam" id="PF13927">
    <property type="entry name" value="Ig_3"/>
    <property type="match status" value="1"/>
</dbReference>
<feature type="chain" id="PRO_5012643338" evidence="4">
    <location>
        <begin position="23"/>
        <end position="878"/>
    </location>
</feature>
<dbReference type="SMART" id="SM00409">
    <property type="entry name" value="IG"/>
    <property type="match status" value="4"/>
</dbReference>
<dbReference type="InParanoid" id="A0A1X7UU71"/>
<dbReference type="InterPro" id="IPR013098">
    <property type="entry name" value="Ig_I-set"/>
</dbReference>
<accession>A0A1X7UU71</accession>
<dbReference type="InterPro" id="IPR013783">
    <property type="entry name" value="Ig-like_fold"/>
</dbReference>
<dbReference type="InterPro" id="IPR036116">
    <property type="entry name" value="FN3_sf"/>
</dbReference>
<evidence type="ECO:0000256" key="4">
    <source>
        <dbReference type="SAM" id="SignalP"/>
    </source>
</evidence>
<evidence type="ECO:0000256" key="2">
    <source>
        <dbReference type="SAM" id="MobiDB-lite"/>
    </source>
</evidence>
<dbReference type="CDD" id="cd00063">
    <property type="entry name" value="FN3"/>
    <property type="match status" value="2"/>
</dbReference>
<proteinExistence type="predicted"/>
<protein>
    <submittedName>
        <fullName evidence="7">Uncharacterized protein</fullName>
    </submittedName>
</protein>
<organism evidence="7">
    <name type="scientific">Amphimedon queenslandica</name>
    <name type="common">Sponge</name>
    <dbReference type="NCBI Taxonomy" id="400682"/>
    <lineage>
        <taxon>Eukaryota</taxon>
        <taxon>Metazoa</taxon>
        <taxon>Porifera</taxon>
        <taxon>Demospongiae</taxon>
        <taxon>Heteroscleromorpha</taxon>
        <taxon>Haplosclerida</taxon>
        <taxon>Niphatidae</taxon>
        <taxon>Amphimedon</taxon>
    </lineage>
</organism>
<dbReference type="CDD" id="cd00096">
    <property type="entry name" value="Ig"/>
    <property type="match status" value="1"/>
</dbReference>
<keyword evidence="3" id="KW-1133">Transmembrane helix</keyword>
<evidence type="ECO:0000259" key="6">
    <source>
        <dbReference type="PROSITE" id="PS50853"/>
    </source>
</evidence>
<dbReference type="EnsemblMetazoa" id="XM_019996779.1">
    <property type="protein sequence ID" value="XP_019852338.1"/>
    <property type="gene ID" value="LOC105312833"/>
</dbReference>
<dbReference type="eggNOG" id="KOG3510">
    <property type="taxonomic scope" value="Eukaryota"/>
</dbReference>
<keyword evidence="4" id="KW-0732">Signal</keyword>
<evidence type="ECO:0000259" key="5">
    <source>
        <dbReference type="PROSITE" id="PS50835"/>
    </source>
</evidence>
<keyword evidence="3" id="KW-0472">Membrane</keyword>
<dbReference type="KEGG" id="aqu:105312833"/>
<dbReference type="Proteomes" id="UP000007879">
    <property type="component" value="Unassembled WGS sequence"/>
</dbReference>
<dbReference type="PROSITE" id="PS50835">
    <property type="entry name" value="IG_LIKE"/>
    <property type="match status" value="3"/>
</dbReference>
<dbReference type="InterPro" id="IPR003961">
    <property type="entry name" value="FN3_dom"/>
</dbReference>
<dbReference type="SMART" id="SM00060">
    <property type="entry name" value="FN3"/>
    <property type="match status" value="2"/>
</dbReference>
<dbReference type="InterPro" id="IPR036179">
    <property type="entry name" value="Ig-like_dom_sf"/>
</dbReference>
<feature type="signal peptide" evidence="4">
    <location>
        <begin position="1"/>
        <end position="22"/>
    </location>
</feature>
<dbReference type="InterPro" id="IPR003599">
    <property type="entry name" value="Ig_sub"/>
</dbReference>
<sequence>MSQSHLLTLLALVAIISAPVQGNLVWVYTTSSEVLLQPFSGESFTIYCFTDNSSHDSLSFKLNNQTLSTNDEVTIETVPLPSHAGKQLQLTINAFSMATAGILTCQAHSDGSVIQEIDKNITGQNYSLSIVGSGSIIEGRDAVLYCQFHSPGRNADGYTWKGKRNESQEFVLLDCNSSTLNVINSSLIFDEYSCEVSVTPTDFKLTTNRTVTTYFIPELTANSTISSTALIGDNITLHCSFTGTGLSYTWSRQDGVPLPSLKTLTLYNVTYASAGVYQCVASNLAGNETQIHNVTIEGPPQSSMTSSVAIRLIENETIGLFCRFTSVPSATVQWYNGSQLLADNNDRVILFYDTLRITSASVSDSGVYKCSVTNEHGGITLSYNVSVIGTPPSPKNVALSNVTPFSVSLSWLHTPTSILVKPDWFVIKINGTQVLNVSGELTTATVNGLSPGGYYSVEVFAVNTAGVSKASELITFSTNKTVPLLAYFNVTALAGGRSILLRWSLLYNGGSPITSFTVTINDLVTLSPQLDTGSFIMADLEPLSVYDITSSIANLIGQSSESVTITTARGPPSQPTTPSVADVGMTDVTLQFSFPSIGSEIINNYIVNVSSTESELVTVRVPVTRQPLPGENITILVTSLSKGRSYSFSIAAETQIGRGEFSNYTSTVTTGTDSMLLYYIIVPISSIFVLVLLLLIVSMVCLCVIKRRQHTKHTITRFSRRNMYTSHMFPSSSVCDKDSQPIGSEADSPPQSSLGLREEPLVLTHHRTQSVSSNASSHFTLQSRKAPGGGNDPPNNMLLSPFSPPHETADSAYGGSAEKVNHTYAEIGGGGNSVTSEKPFFNSPPNINRPFFSSAPMINKKVFDADIFPSIHNYATDV</sequence>
<keyword evidence="3" id="KW-0812">Transmembrane</keyword>
<dbReference type="SUPFAM" id="SSF49265">
    <property type="entry name" value="Fibronectin type III"/>
    <property type="match status" value="2"/>
</dbReference>
<dbReference type="Pfam" id="PF07679">
    <property type="entry name" value="I-set"/>
    <property type="match status" value="1"/>
</dbReference>
<dbReference type="EnsemblMetazoa" id="Aqu2.1.31216_001">
    <property type="protein sequence ID" value="Aqu2.1.31216_001"/>
    <property type="gene ID" value="Aqu2.1.31216"/>
</dbReference>
<dbReference type="InterPro" id="IPR007110">
    <property type="entry name" value="Ig-like_dom"/>
</dbReference>
<feature type="region of interest" description="Disordered" evidence="2">
    <location>
        <begin position="767"/>
        <end position="795"/>
    </location>
</feature>
<feature type="domain" description="Ig-like" evidence="5">
    <location>
        <begin position="138"/>
        <end position="212"/>
    </location>
</feature>
<dbReference type="STRING" id="400682.A0A1X7UU71"/>
<keyword evidence="1" id="KW-0677">Repeat</keyword>
<gene>
    <name evidence="7" type="primary">105312833</name>
</gene>
<feature type="domain" description="Fibronectin type-III" evidence="6">
    <location>
        <begin position="393"/>
        <end position="481"/>
    </location>
</feature>
<name>A0A1X7UU71_AMPQE</name>
<dbReference type="SUPFAM" id="SSF48726">
    <property type="entry name" value="Immunoglobulin"/>
    <property type="match status" value="3"/>
</dbReference>
<feature type="domain" description="Fibronectin type-III" evidence="6">
    <location>
        <begin position="571"/>
        <end position="673"/>
    </location>
</feature>
<feature type="domain" description="Ig-like" evidence="5">
    <location>
        <begin position="217"/>
        <end position="297"/>
    </location>
</feature>
<keyword evidence="8" id="KW-1185">Reference proteome</keyword>
<dbReference type="PANTHER" id="PTHR13817">
    <property type="entry name" value="TITIN"/>
    <property type="match status" value="1"/>
</dbReference>
<feature type="region of interest" description="Disordered" evidence="2">
    <location>
        <begin position="729"/>
        <end position="754"/>
    </location>
</feature>
<dbReference type="Pfam" id="PF00041">
    <property type="entry name" value="fn3"/>
    <property type="match status" value="2"/>
</dbReference>
<feature type="transmembrane region" description="Helical" evidence="3">
    <location>
        <begin position="676"/>
        <end position="705"/>
    </location>
</feature>
<feature type="compositionally biased region" description="Polar residues" evidence="2">
    <location>
        <begin position="769"/>
        <end position="783"/>
    </location>
</feature>
<dbReference type="InterPro" id="IPR003598">
    <property type="entry name" value="Ig_sub2"/>
</dbReference>
<feature type="domain" description="Fibronectin type-III" evidence="6">
    <location>
        <begin position="482"/>
        <end position="570"/>
    </location>
</feature>
<reference evidence="7" key="2">
    <citation type="submission" date="2017-05" db="UniProtKB">
        <authorList>
            <consortium name="EnsemblMetazoa"/>
        </authorList>
    </citation>
    <scope>IDENTIFICATION</scope>
</reference>
<dbReference type="Gene3D" id="2.60.40.10">
    <property type="entry name" value="Immunoglobulins"/>
    <property type="match status" value="5"/>
</dbReference>